<organism evidence="3 4">
    <name type="scientific">Anaerovibrio slackiae</name>
    <dbReference type="NCBI Taxonomy" id="2652309"/>
    <lineage>
        <taxon>Bacteria</taxon>
        <taxon>Bacillati</taxon>
        <taxon>Bacillota</taxon>
        <taxon>Negativicutes</taxon>
        <taxon>Selenomonadales</taxon>
        <taxon>Selenomonadaceae</taxon>
        <taxon>Anaerovibrio</taxon>
    </lineage>
</organism>
<dbReference type="InterPro" id="IPR027417">
    <property type="entry name" value="P-loop_NTPase"/>
</dbReference>
<dbReference type="AlphaFoldDB" id="A0A6I2UE75"/>
<feature type="domain" description="DUF4143" evidence="2">
    <location>
        <begin position="197"/>
        <end position="343"/>
    </location>
</feature>
<dbReference type="Gene3D" id="3.40.50.300">
    <property type="entry name" value="P-loop containing nucleotide triphosphate hydrolases"/>
    <property type="match status" value="1"/>
</dbReference>
<keyword evidence="3" id="KW-0547">Nucleotide-binding</keyword>
<comment type="caution">
    <text evidence="3">The sequence shown here is derived from an EMBL/GenBank/DDBJ whole genome shotgun (WGS) entry which is preliminary data.</text>
</comment>
<dbReference type="InterPro" id="IPR041682">
    <property type="entry name" value="AAA_14"/>
</dbReference>
<dbReference type="PANTHER" id="PTHR33295:SF20">
    <property type="entry name" value="ATPASE"/>
    <property type="match status" value="1"/>
</dbReference>
<dbReference type="RefSeq" id="WP_154405033.1">
    <property type="nucleotide sequence ID" value="NZ_JBGUUA010000036.1"/>
</dbReference>
<dbReference type="EMBL" id="VUNR01000001">
    <property type="protein sequence ID" value="MSU07471.1"/>
    <property type="molecule type" value="Genomic_DNA"/>
</dbReference>
<dbReference type="PANTHER" id="PTHR33295">
    <property type="entry name" value="ATPASE"/>
    <property type="match status" value="1"/>
</dbReference>
<feature type="domain" description="AAA" evidence="1">
    <location>
        <begin position="19"/>
        <end position="148"/>
    </location>
</feature>
<evidence type="ECO:0000259" key="1">
    <source>
        <dbReference type="Pfam" id="PF13173"/>
    </source>
</evidence>
<protein>
    <submittedName>
        <fullName evidence="3">ATP-binding protein</fullName>
    </submittedName>
</protein>
<dbReference type="Proteomes" id="UP000433181">
    <property type="component" value="Unassembled WGS sequence"/>
</dbReference>
<sequence>MIRRDVYMNQLHRLRDKNIIKVVTGIRRCGKSTLLHMFQKELAEHGIEKERMIAVNLESGDFRKIRTADDLYDYVEQRLCADKTNYVFLDEVQNVPDFQRAVDWLYAKPGVDLYLTGSNAYLLSGELATLLSGRHMEIRMLPLSFAEFVSVSPETGNLPQLYSKYLVNSSFPGVLEYREQDDIRAYIEGIYNTVLIKDVATRRRISDIAMLQSIVEFMYDNIGNLCSAAKIAGAMTSAGRKISTNTVEAYIQALVDSFILYKANRYDVHGKERLKNGAKYYAVDIGLRNYLLGTSFGDVGHILENIVYLELLRRGNEVFVGKAGTSEVDFVTIHNGQKAYYQVSQSVLDENTLHRELAPLQGIKDNYPKYLLTMDYFPNISFEGIQHVNVLEWLSAPNT</sequence>
<dbReference type="Pfam" id="PF13173">
    <property type="entry name" value="AAA_14"/>
    <property type="match status" value="1"/>
</dbReference>
<evidence type="ECO:0000313" key="4">
    <source>
        <dbReference type="Proteomes" id="UP000433181"/>
    </source>
</evidence>
<dbReference type="InterPro" id="IPR025420">
    <property type="entry name" value="DUF4143"/>
</dbReference>
<accession>A0A6I2UE75</accession>
<keyword evidence="4" id="KW-1185">Reference proteome</keyword>
<dbReference type="GeneID" id="96777376"/>
<dbReference type="Pfam" id="PF13635">
    <property type="entry name" value="DUF4143"/>
    <property type="match status" value="1"/>
</dbReference>
<evidence type="ECO:0000313" key="3">
    <source>
        <dbReference type="EMBL" id="MSU07471.1"/>
    </source>
</evidence>
<reference evidence="3 4" key="1">
    <citation type="submission" date="2019-08" db="EMBL/GenBank/DDBJ databases">
        <title>In-depth cultivation of the pig gut microbiome towards novel bacterial diversity and tailored functional studies.</title>
        <authorList>
            <person name="Wylensek D."/>
            <person name="Hitch T.C.A."/>
            <person name="Clavel T."/>
        </authorList>
    </citation>
    <scope>NUCLEOTIDE SEQUENCE [LARGE SCALE GENOMIC DNA]</scope>
    <source>
        <strain evidence="3 4">WCA-693-APC-5D-A</strain>
    </source>
</reference>
<keyword evidence="3" id="KW-0067">ATP-binding</keyword>
<proteinExistence type="predicted"/>
<gene>
    <name evidence="3" type="ORF">FYJ84_00440</name>
</gene>
<dbReference type="GO" id="GO:0005524">
    <property type="term" value="F:ATP binding"/>
    <property type="evidence" value="ECO:0007669"/>
    <property type="project" value="UniProtKB-KW"/>
</dbReference>
<dbReference type="SUPFAM" id="SSF52540">
    <property type="entry name" value="P-loop containing nucleoside triphosphate hydrolases"/>
    <property type="match status" value="1"/>
</dbReference>
<name>A0A6I2UE75_9FIRM</name>
<evidence type="ECO:0000259" key="2">
    <source>
        <dbReference type="Pfam" id="PF13635"/>
    </source>
</evidence>